<evidence type="ECO:0000313" key="1">
    <source>
        <dbReference type="EMBL" id="BBC78255.1"/>
    </source>
</evidence>
<reference evidence="1 2" key="1">
    <citation type="submission" date="2018-02" db="EMBL/GenBank/DDBJ databases">
        <title>Full genome sequencing of a novel polyvalent bacteriophage as one of T4-Family member.</title>
        <authorList>
            <person name="Kawasaki T."/>
            <person name="Saad A.M."/>
            <person name="Yamada T."/>
        </authorList>
    </citation>
    <scope>NUCLEOTIDE SEQUENCE [LARGE SCALE GENOMIC DNA]</scope>
    <source>
        <strain evidence="1 2">EcS1</strain>
    </source>
</reference>
<evidence type="ECO:0000313" key="2">
    <source>
        <dbReference type="Proteomes" id="UP000250157"/>
    </source>
</evidence>
<dbReference type="GeneID" id="65108394"/>
<organism evidence="1 2">
    <name type="scientific">Escherichia phage EcS1</name>
    <dbReference type="NCBI Taxonomy" id="2083276"/>
    <lineage>
        <taxon>Viruses</taxon>
        <taxon>Duplodnaviria</taxon>
        <taxon>Heunggongvirae</taxon>
        <taxon>Uroviricota</taxon>
        <taxon>Caudoviricetes</taxon>
        <taxon>Pantevenvirales</taxon>
        <taxon>Straboviridae</taxon>
        <taxon>Tevenvirinae</taxon>
        <taxon>Kagamiyamavirus</taxon>
        <taxon>Kagamiyamavirus ecs1</taxon>
    </lineage>
</organism>
<dbReference type="RefSeq" id="YP_010090902.1">
    <property type="nucleotide sequence ID" value="NC_055721.1"/>
</dbReference>
<proteinExistence type="predicted"/>
<dbReference type="EMBL" id="LC371242">
    <property type="protein sequence ID" value="BBC78255.1"/>
    <property type="molecule type" value="Genomic_DNA"/>
</dbReference>
<dbReference type="InterPro" id="IPR024364">
    <property type="entry name" value="Baseplate_phage_T4-like"/>
</dbReference>
<keyword evidence="2" id="KW-1185">Reference proteome</keyword>
<accession>A0A2Z5ZCP9</accession>
<dbReference type="Pfam" id="PF12322">
    <property type="entry name" value="T4_baseplate"/>
    <property type="match status" value="1"/>
</dbReference>
<protein>
    <submittedName>
        <fullName evidence="1">Baseplate hub subunit</fullName>
    </submittedName>
</protein>
<dbReference type="KEGG" id="vg:65108394"/>
<sequence>MNFEYKFTVHVSGKVVNCRAFTLREYKDLMHAKLKGTLDLAIVELIKNCTDADNLNRQESELLVIKLWAHSLGEVNHEHTWVCACKREQEVPLNFTHAQIDAPSEPLVWEFTNFKVKFKYPKLFDDSNMAMMVAKCIEFIDVDGSVIKVDDLSDLELDDLYAAISSEALKDITAMLLKPQVVLAVPISCECGETSVHVIKGLKEFFKLL</sequence>
<dbReference type="Proteomes" id="UP000250157">
    <property type="component" value="Segment"/>
</dbReference>
<name>A0A2Z5ZCP9_9CAUD</name>